<dbReference type="Pfam" id="PF10881">
    <property type="entry name" value="DUF2726"/>
    <property type="match status" value="1"/>
</dbReference>
<dbReference type="OrthoDB" id="5782056at2"/>
<gene>
    <name evidence="2" type="ORF">EKH79_03580</name>
</gene>
<sequence>MHSYLIVFSIALFGVVLLLTTRFQRKGTINFPYVRAKALFSPAERSFLAGLTTAVGSNYRVFGKVRVADIAHVKPGLRRPLHQAALNRIAAKHFDYVICRATDLTVICVVELNDRSHQTKRAQQRDAFIAQVCRTIDIPLWTVSAAMSYDISTLRNQFDALIITPCLPADADGGAIS</sequence>
<dbReference type="PIRSF" id="PIRSF028063">
    <property type="entry name" value="UCP028063"/>
    <property type="match status" value="1"/>
</dbReference>
<dbReference type="InterPro" id="IPR014538">
    <property type="entry name" value="UCP028063_topo_Znf"/>
</dbReference>
<feature type="domain" description="DUF2726" evidence="1">
    <location>
        <begin position="37"/>
        <end position="160"/>
    </location>
</feature>
<name>A0A3S0PG28_9GAMM</name>
<accession>A0A3S0PG28</accession>
<evidence type="ECO:0000313" key="2">
    <source>
        <dbReference type="EMBL" id="RUL65805.1"/>
    </source>
</evidence>
<evidence type="ECO:0000259" key="1">
    <source>
        <dbReference type="Pfam" id="PF10881"/>
    </source>
</evidence>
<comment type="caution">
    <text evidence="2">The sequence shown here is derived from an EMBL/GenBank/DDBJ whole genome shotgun (WGS) entry which is preliminary data.</text>
</comment>
<dbReference type="InterPro" id="IPR024402">
    <property type="entry name" value="DUF2726"/>
</dbReference>
<dbReference type="Proteomes" id="UP000267077">
    <property type="component" value="Unassembled WGS sequence"/>
</dbReference>
<protein>
    <submittedName>
        <fullName evidence="2">DUF2726 domain-containing protein</fullName>
    </submittedName>
</protein>
<dbReference type="EMBL" id="RYZR01000003">
    <property type="protein sequence ID" value="RUL65805.1"/>
    <property type="molecule type" value="Genomic_DNA"/>
</dbReference>
<dbReference type="RefSeq" id="WP_126672437.1">
    <property type="nucleotide sequence ID" value="NZ_RYZR01000003.1"/>
</dbReference>
<reference evidence="2 3" key="1">
    <citation type="submission" date="2018-12" db="EMBL/GenBank/DDBJ databases">
        <title>Dyella dinghuensis sp. nov. DHOA06 and Dyella choica sp. nov. 4M-K27, isolated from forest soil.</title>
        <authorList>
            <person name="Qiu L.-H."/>
            <person name="Gao Z.-H."/>
        </authorList>
    </citation>
    <scope>NUCLEOTIDE SEQUENCE [LARGE SCALE GENOMIC DNA]</scope>
    <source>
        <strain evidence="2 3">DHOA06</strain>
    </source>
</reference>
<keyword evidence="3" id="KW-1185">Reference proteome</keyword>
<dbReference type="AlphaFoldDB" id="A0A3S0PG28"/>
<organism evidence="2 3">
    <name type="scientific">Dyella dinghuensis</name>
    <dbReference type="NCBI Taxonomy" id="1920169"/>
    <lineage>
        <taxon>Bacteria</taxon>
        <taxon>Pseudomonadati</taxon>
        <taxon>Pseudomonadota</taxon>
        <taxon>Gammaproteobacteria</taxon>
        <taxon>Lysobacterales</taxon>
        <taxon>Rhodanobacteraceae</taxon>
        <taxon>Dyella</taxon>
    </lineage>
</organism>
<proteinExistence type="predicted"/>
<evidence type="ECO:0000313" key="3">
    <source>
        <dbReference type="Proteomes" id="UP000267077"/>
    </source>
</evidence>